<evidence type="ECO:0000256" key="5">
    <source>
        <dbReference type="ARBA" id="ARBA00022679"/>
    </source>
</evidence>
<name>A0AA40K5Y5_9PEZI</name>
<evidence type="ECO:0000256" key="10">
    <source>
        <dbReference type="ARBA" id="ARBA00023144"/>
    </source>
</evidence>
<keyword evidence="7" id="KW-0418">Kinase</keyword>
<evidence type="ECO:0000256" key="11">
    <source>
        <dbReference type="ARBA" id="ARBA00023166"/>
    </source>
</evidence>
<dbReference type="InterPro" id="IPR006203">
    <property type="entry name" value="GHMP_knse_ATP-bd_CS"/>
</dbReference>
<dbReference type="SUPFAM" id="SSF54211">
    <property type="entry name" value="Ribosomal protein S5 domain 2-like"/>
    <property type="match status" value="1"/>
</dbReference>
<accession>A0AA40K5Y5</accession>
<evidence type="ECO:0000259" key="16">
    <source>
        <dbReference type="Pfam" id="PF00288"/>
    </source>
</evidence>
<organism evidence="19 20">
    <name type="scientific">Schizothecium vesticola</name>
    <dbReference type="NCBI Taxonomy" id="314040"/>
    <lineage>
        <taxon>Eukaryota</taxon>
        <taxon>Fungi</taxon>
        <taxon>Dikarya</taxon>
        <taxon>Ascomycota</taxon>
        <taxon>Pezizomycotina</taxon>
        <taxon>Sordariomycetes</taxon>
        <taxon>Sordariomycetidae</taxon>
        <taxon>Sordariales</taxon>
        <taxon>Schizotheciaceae</taxon>
        <taxon>Schizothecium</taxon>
    </lineage>
</organism>
<dbReference type="GO" id="GO:0005524">
    <property type="term" value="F:ATP binding"/>
    <property type="evidence" value="ECO:0007669"/>
    <property type="project" value="UniProtKB-KW"/>
</dbReference>
<dbReference type="PRINTS" id="PR00959">
    <property type="entry name" value="MEVGALKINASE"/>
</dbReference>
<protein>
    <recommendedName>
        <fullName evidence="4">Galactokinase</fullName>
        <ecNumber evidence="3">2.7.1.6</ecNumber>
    </recommendedName>
    <alternativeName>
        <fullName evidence="14">Galactose kinase</fullName>
    </alternativeName>
</protein>
<evidence type="ECO:0000256" key="4">
    <source>
        <dbReference type="ARBA" id="ARBA00019487"/>
    </source>
</evidence>
<dbReference type="PROSITE" id="PS00627">
    <property type="entry name" value="GHMP_KINASES_ATP"/>
    <property type="match status" value="1"/>
</dbReference>
<dbReference type="InterPro" id="IPR019741">
    <property type="entry name" value="Galactokinase_CS"/>
</dbReference>
<evidence type="ECO:0000256" key="15">
    <source>
        <dbReference type="ARBA" id="ARBA00049538"/>
    </source>
</evidence>
<dbReference type="Gene3D" id="1.20.1440.340">
    <property type="match status" value="1"/>
</dbReference>
<evidence type="ECO:0000256" key="2">
    <source>
        <dbReference type="ARBA" id="ARBA00006566"/>
    </source>
</evidence>
<evidence type="ECO:0000256" key="7">
    <source>
        <dbReference type="ARBA" id="ARBA00022777"/>
    </source>
</evidence>
<evidence type="ECO:0000256" key="12">
    <source>
        <dbReference type="ARBA" id="ARBA00023221"/>
    </source>
</evidence>
<dbReference type="InterPro" id="IPR006204">
    <property type="entry name" value="GHMP_kinase_N_dom"/>
</dbReference>
<dbReference type="Pfam" id="PF10509">
    <property type="entry name" value="GalKase_gal_bdg"/>
    <property type="match status" value="1"/>
</dbReference>
<dbReference type="NCBIfam" id="TIGR00131">
    <property type="entry name" value="gal_kin"/>
    <property type="match status" value="1"/>
</dbReference>
<dbReference type="PANTHER" id="PTHR10457:SF7">
    <property type="entry name" value="GALACTOKINASE-RELATED"/>
    <property type="match status" value="1"/>
</dbReference>
<keyword evidence="9" id="KW-0752">Steroid biosynthesis</keyword>
<dbReference type="GO" id="GO:0004335">
    <property type="term" value="F:galactokinase activity"/>
    <property type="evidence" value="ECO:0007669"/>
    <property type="project" value="UniProtKB-EC"/>
</dbReference>
<dbReference type="InterPro" id="IPR014721">
    <property type="entry name" value="Ribsml_uS5_D2-typ_fold_subgr"/>
</dbReference>
<keyword evidence="11" id="KW-1207">Sterol metabolism</keyword>
<evidence type="ECO:0000313" key="20">
    <source>
        <dbReference type="Proteomes" id="UP001172155"/>
    </source>
</evidence>
<reference evidence="19" key="1">
    <citation type="submission" date="2023-06" db="EMBL/GenBank/DDBJ databases">
        <title>Genome-scale phylogeny and comparative genomics of the fungal order Sordariales.</title>
        <authorList>
            <consortium name="Lawrence Berkeley National Laboratory"/>
            <person name="Hensen N."/>
            <person name="Bonometti L."/>
            <person name="Westerberg I."/>
            <person name="Brannstrom I.O."/>
            <person name="Guillou S."/>
            <person name="Cros-Aarteil S."/>
            <person name="Calhoun S."/>
            <person name="Haridas S."/>
            <person name="Kuo A."/>
            <person name="Mondo S."/>
            <person name="Pangilinan J."/>
            <person name="Riley R."/>
            <person name="LaButti K."/>
            <person name="Andreopoulos B."/>
            <person name="Lipzen A."/>
            <person name="Chen C."/>
            <person name="Yanf M."/>
            <person name="Daum C."/>
            <person name="Ng V."/>
            <person name="Clum A."/>
            <person name="Steindorff A."/>
            <person name="Ohm R."/>
            <person name="Martin F."/>
            <person name="Silar P."/>
            <person name="Natvig D."/>
            <person name="Lalanne C."/>
            <person name="Gautier V."/>
            <person name="Ament-velasquez S.L."/>
            <person name="Kruys A."/>
            <person name="Hutchinson M.I."/>
            <person name="Powell A.J."/>
            <person name="Barry K."/>
            <person name="Miller A.N."/>
            <person name="Grigoriev I.V."/>
            <person name="Debuchy R."/>
            <person name="Gladieux P."/>
            <person name="Thoren M.H."/>
            <person name="Johannesson H."/>
        </authorList>
    </citation>
    <scope>NUCLEOTIDE SEQUENCE</scope>
    <source>
        <strain evidence="19">SMH3187-1</strain>
    </source>
</reference>
<dbReference type="InterPro" id="IPR000705">
    <property type="entry name" value="Galactokinase"/>
</dbReference>
<evidence type="ECO:0000256" key="13">
    <source>
        <dbReference type="ARBA" id="ARBA00023277"/>
    </source>
</evidence>
<dbReference type="Pfam" id="PF00288">
    <property type="entry name" value="GHMP_kinases_N"/>
    <property type="match status" value="1"/>
</dbReference>
<evidence type="ECO:0000256" key="6">
    <source>
        <dbReference type="ARBA" id="ARBA00022741"/>
    </source>
</evidence>
<dbReference type="InterPro" id="IPR006206">
    <property type="entry name" value="Mevalonate/galactokinase"/>
</dbReference>
<dbReference type="Pfam" id="PF08544">
    <property type="entry name" value="GHMP_kinases_C"/>
    <property type="match status" value="1"/>
</dbReference>
<dbReference type="GO" id="GO:0006012">
    <property type="term" value="P:galactose metabolic process"/>
    <property type="evidence" value="ECO:0007669"/>
    <property type="project" value="UniProtKB-KW"/>
</dbReference>
<dbReference type="Proteomes" id="UP001172155">
    <property type="component" value="Unassembled WGS sequence"/>
</dbReference>
<keyword evidence="12" id="KW-0443">Lipid metabolism</keyword>
<evidence type="ECO:0000256" key="14">
    <source>
        <dbReference type="ARBA" id="ARBA00029590"/>
    </source>
</evidence>
<dbReference type="EC" id="2.7.1.6" evidence="3"/>
<comment type="caution">
    <text evidence="19">The sequence shown here is derived from an EMBL/GenBank/DDBJ whole genome shotgun (WGS) entry which is preliminary data.</text>
</comment>
<dbReference type="PANTHER" id="PTHR10457">
    <property type="entry name" value="MEVALONATE KINASE/GALACTOKINASE"/>
    <property type="match status" value="1"/>
</dbReference>
<evidence type="ECO:0000313" key="19">
    <source>
        <dbReference type="EMBL" id="KAK0746702.1"/>
    </source>
</evidence>
<feature type="domain" description="GHMP kinase N-terminal" evidence="16">
    <location>
        <begin position="146"/>
        <end position="233"/>
    </location>
</feature>
<proteinExistence type="inferred from homology"/>
<keyword evidence="10" id="KW-0299">Galactose metabolism</keyword>
<dbReference type="InterPro" id="IPR036554">
    <property type="entry name" value="GHMP_kinase_C_sf"/>
</dbReference>
<keyword evidence="6" id="KW-0547">Nucleotide-binding</keyword>
<evidence type="ECO:0000256" key="9">
    <source>
        <dbReference type="ARBA" id="ARBA00023011"/>
    </source>
</evidence>
<keyword evidence="9" id="KW-0444">Lipid biosynthesis</keyword>
<evidence type="ECO:0000259" key="17">
    <source>
        <dbReference type="Pfam" id="PF08544"/>
    </source>
</evidence>
<dbReference type="EMBL" id="JAUKUD010000004">
    <property type="protein sequence ID" value="KAK0746702.1"/>
    <property type="molecule type" value="Genomic_DNA"/>
</dbReference>
<dbReference type="GO" id="GO:0005829">
    <property type="term" value="C:cytosol"/>
    <property type="evidence" value="ECO:0007669"/>
    <property type="project" value="TreeGrafter"/>
</dbReference>
<feature type="domain" description="Galactokinase N-terminal" evidence="18">
    <location>
        <begin position="39"/>
        <end position="86"/>
    </location>
</feature>
<dbReference type="PRINTS" id="PR00473">
    <property type="entry name" value="GALCTOKINASE"/>
</dbReference>
<evidence type="ECO:0000259" key="18">
    <source>
        <dbReference type="Pfam" id="PF10509"/>
    </source>
</evidence>
<dbReference type="GO" id="GO:0016126">
    <property type="term" value="P:sterol biosynthetic process"/>
    <property type="evidence" value="ECO:0007669"/>
    <property type="project" value="UniProtKB-KW"/>
</dbReference>
<keyword evidence="8" id="KW-0067">ATP-binding</keyword>
<feature type="domain" description="GHMP kinase C-terminal" evidence="17">
    <location>
        <begin position="436"/>
        <end position="505"/>
    </location>
</feature>
<dbReference type="PROSITE" id="PS00106">
    <property type="entry name" value="GALACTOKINASE"/>
    <property type="match status" value="1"/>
</dbReference>
<dbReference type="InterPro" id="IPR019539">
    <property type="entry name" value="GalKase_N"/>
</dbReference>
<sequence>MVVADAENVVTTTRDLEAIYYPEDAPEQEERYVRVVAQFCDQNGGHLPDFIARSPGRVNIIGEHIDYSLYPVLPMAIKDDVLVLVSTQADDATGLSPPTEDEFYVEVSNSDGDKYPCRRMTFSQHEVSSEPFAGHHWSNYFLAGLRGAMQKLMQKYGPGKSYKSMRVLVNGTVPAAGGLSSSAALVVASALAVLRAQGEDVIERKALTELAIVSERAVGVISGGMDQSASVMSQRGAALFVEFYPELLARPVYFPETKPALKFVIAQTFVKAEKQVSAAFGYNLRVVECTLAALVMNALVNPPGTKLMVDASPLQQSLRGFHETYFGLQKRDVAPEGDSPDRALIRQFQELRQLVKDKLHRQPYSLEEIAQILETDLATLKATYLRGYPTECKDFKLRDRALHVWGEAQRVVSFMELLKNPPADHGEPTVGDKYNAELGKLLLESQDSCRDSFECSVSQIDQLVQLGRIGGSYGGRLTGAGWGGCTIHLVPEDKVASVKESMMNVYYGVGDNFKAVLDTAMVVTRPGTGSTIYEPSDLLRAKVRASKPL</sequence>
<dbReference type="PIRSF" id="PIRSF000530">
    <property type="entry name" value="Galactokinase"/>
    <property type="match status" value="1"/>
</dbReference>
<dbReference type="AlphaFoldDB" id="A0AA40K5Y5"/>
<keyword evidence="9" id="KW-0756">Sterol biosynthesis</keyword>
<keyword evidence="5" id="KW-0808">Transferase</keyword>
<dbReference type="SUPFAM" id="SSF55060">
    <property type="entry name" value="GHMP Kinase, C-terminal domain"/>
    <property type="match status" value="1"/>
</dbReference>
<keyword evidence="20" id="KW-1185">Reference proteome</keyword>
<evidence type="ECO:0000256" key="8">
    <source>
        <dbReference type="ARBA" id="ARBA00022840"/>
    </source>
</evidence>
<keyword evidence="13" id="KW-0119">Carbohydrate metabolism</keyword>
<gene>
    <name evidence="19" type="ORF">B0T18DRAFT_327054</name>
</gene>
<dbReference type="Gene3D" id="3.30.230.10">
    <property type="match status" value="1"/>
</dbReference>
<comment type="pathway">
    <text evidence="1">Carbohydrate metabolism; galactose metabolism.</text>
</comment>
<dbReference type="InterPro" id="IPR020568">
    <property type="entry name" value="Ribosomal_Su5_D2-typ_SF"/>
</dbReference>
<comment type="similarity">
    <text evidence="2">Belongs to the GHMP kinase family. GalK subfamily.</text>
</comment>
<dbReference type="InterPro" id="IPR013750">
    <property type="entry name" value="GHMP_kinase_C_dom"/>
</dbReference>
<evidence type="ECO:0000256" key="1">
    <source>
        <dbReference type="ARBA" id="ARBA00004947"/>
    </source>
</evidence>
<comment type="catalytic activity">
    <reaction evidence="15">
        <text>alpha-D-galactose + ATP = alpha-D-galactose 1-phosphate + ADP + H(+)</text>
        <dbReference type="Rhea" id="RHEA:13553"/>
        <dbReference type="ChEBI" id="CHEBI:15378"/>
        <dbReference type="ChEBI" id="CHEBI:28061"/>
        <dbReference type="ChEBI" id="CHEBI:30616"/>
        <dbReference type="ChEBI" id="CHEBI:58336"/>
        <dbReference type="ChEBI" id="CHEBI:456216"/>
        <dbReference type="EC" id="2.7.1.6"/>
    </reaction>
    <physiologicalReaction direction="left-to-right" evidence="15">
        <dbReference type="Rhea" id="RHEA:13554"/>
    </physiologicalReaction>
</comment>
<evidence type="ECO:0000256" key="3">
    <source>
        <dbReference type="ARBA" id="ARBA00012315"/>
    </source>
</evidence>
<keyword evidence="12" id="KW-0753">Steroid metabolism</keyword>
<dbReference type="Gene3D" id="3.30.70.3170">
    <property type="match status" value="1"/>
</dbReference>
<dbReference type="FunFam" id="1.20.1440.340:FF:000003">
    <property type="entry name" value="GAL1p Galactokinase"/>
    <property type="match status" value="1"/>
</dbReference>